<dbReference type="InterPro" id="IPR025584">
    <property type="entry name" value="Cthe_2159"/>
</dbReference>
<evidence type="ECO:0000313" key="1">
    <source>
        <dbReference type="EMBL" id="MCC2124767.1"/>
    </source>
</evidence>
<accession>A0AAE3A4I6</accession>
<organism evidence="1 2">
    <name type="scientific">Hominiventricola filiformis</name>
    <dbReference type="NCBI Taxonomy" id="2885352"/>
    <lineage>
        <taxon>Bacteria</taxon>
        <taxon>Bacillati</taxon>
        <taxon>Bacillota</taxon>
        <taxon>Clostridia</taxon>
        <taxon>Lachnospirales</taxon>
        <taxon>Lachnospiraceae</taxon>
        <taxon>Hominiventricola</taxon>
    </lineage>
</organism>
<dbReference type="Pfam" id="PF14262">
    <property type="entry name" value="Cthe_2159"/>
    <property type="match status" value="1"/>
</dbReference>
<evidence type="ECO:0000313" key="2">
    <source>
        <dbReference type="Proteomes" id="UP001198220"/>
    </source>
</evidence>
<dbReference type="EMBL" id="JAJEPS010000001">
    <property type="protein sequence ID" value="MCC2124767.1"/>
    <property type="molecule type" value="Genomic_DNA"/>
</dbReference>
<dbReference type="AlphaFoldDB" id="A0AAE3A4I6"/>
<sequence length="74" mass="8146">MNKRRGMYQDGIHVKNNFSMSSGTLSVAAGDDALEAEALVRISGGSVFLDAEDYLIHCDGEQELTRGCVFYEKQ</sequence>
<gene>
    <name evidence="1" type="ORF">LKD36_01080</name>
</gene>
<protein>
    <submittedName>
        <fullName evidence="1">Carbohydrate-binding domain-containing protein</fullName>
    </submittedName>
</protein>
<keyword evidence="2" id="KW-1185">Reference proteome</keyword>
<name>A0AAE3A4I6_9FIRM</name>
<dbReference type="RefSeq" id="WP_308458324.1">
    <property type="nucleotide sequence ID" value="NZ_JAJEPS010000001.1"/>
</dbReference>
<reference evidence="1 2" key="1">
    <citation type="submission" date="2021-10" db="EMBL/GenBank/DDBJ databases">
        <title>Anaerobic single-cell dispensing facilitates the cultivation of human gut bacteria.</title>
        <authorList>
            <person name="Afrizal A."/>
        </authorList>
    </citation>
    <scope>NUCLEOTIDE SEQUENCE [LARGE SCALE GENOMIC DNA]</scope>
    <source>
        <strain evidence="1 2">CLA-AA-H276</strain>
    </source>
</reference>
<dbReference type="Proteomes" id="UP001198220">
    <property type="component" value="Unassembled WGS sequence"/>
</dbReference>
<proteinExistence type="predicted"/>
<comment type="caution">
    <text evidence="1">The sequence shown here is derived from an EMBL/GenBank/DDBJ whole genome shotgun (WGS) entry which is preliminary data.</text>
</comment>